<dbReference type="Pfam" id="PF01758">
    <property type="entry name" value="SBF"/>
    <property type="match status" value="1"/>
</dbReference>
<dbReference type="EMBL" id="JBEUKS010000006">
    <property type="protein sequence ID" value="MFC1440297.1"/>
    <property type="molecule type" value="Genomic_DNA"/>
</dbReference>
<evidence type="ECO:0000256" key="5">
    <source>
        <dbReference type="SAM" id="MobiDB-lite"/>
    </source>
</evidence>
<feature type="transmembrane region" description="Helical" evidence="6">
    <location>
        <begin position="238"/>
        <end position="255"/>
    </location>
</feature>
<evidence type="ECO:0000256" key="3">
    <source>
        <dbReference type="ARBA" id="ARBA00022989"/>
    </source>
</evidence>
<accession>A0ABV6XQ61</accession>
<feature type="transmembrane region" description="Helical" evidence="6">
    <location>
        <begin position="27"/>
        <end position="44"/>
    </location>
</feature>
<comment type="caution">
    <text evidence="7">The sequence shown here is derived from an EMBL/GenBank/DDBJ whole genome shotgun (WGS) entry which is preliminary data.</text>
</comment>
<dbReference type="PANTHER" id="PTHR10361">
    <property type="entry name" value="SODIUM-BILE ACID COTRANSPORTER"/>
    <property type="match status" value="1"/>
</dbReference>
<evidence type="ECO:0000256" key="1">
    <source>
        <dbReference type="ARBA" id="ARBA00004141"/>
    </source>
</evidence>
<feature type="transmembrane region" description="Helical" evidence="6">
    <location>
        <begin position="56"/>
        <end position="73"/>
    </location>
</feature>
<evidence type="ECO:0000313" key="7">
    <source>
        <dbReference type="EMBL" id="MFC1440297.1"/>
    </source>
</evidence>
<feature type="transmembrane region" description="Helical" evidence="6">
    <location>
        <begin position="94"/>
        <end position="116"/>
    </location>
</feature>
<proteinExistence type="predicted"/>
<protein>
    <submittedName>
        <fullName evidence="7">Bile acid:sodium symporter</fullName>
    </submittedName>
</protein>
<dbReference type="InterPro" id="IPR038770">
    <property type="entry name" value="Na+/solute_symporter_sf"/>
</dbReference>
<reference evidence="7 8" key="1">
    <citation type="submission" date="2024-06" db="EMBL/GenBank/DDBJ databases">
        <authorList>
            <person name="Lee S.D."/>
        </authorList>
    </citation>
    <scope>NUCLEOTIDE SEQUENCE [LARGE SCALE GENOMIC DNA]</scope>
    <source>
        <strain evidence="7 8">N1-10</strain>
    </source>
</reference>
<evidence type="ECO:0000256" key="6">
    <source>
        <dbReference type="SAM" id="Phobius"/>
    </source>
</evidence>
<dbReference type="Proteomes" id="UP001592581">
    <property type="component" value="Unassembled WGS sequence"/>
</dbReference>
<comment type="subcellular location">
    <subcellularLocation>
        <location evidence="1">Membrane</location>
        <topology evidence="1">Multi-pass membrane protein</topology>
    </subcellularLocation>
</comment>
<feature type="transmembrane region" description="Helical" evidence="6">
    <location>
        <begin position="270"/>
        <end position="293"/>
    </location>
</feature>
<feature type="compositionally biased region" description="Polar residues" evidence="5">
    <location>
        <begin position="382"/>
        <end position="391"/>
    </location>
</feature>
<dbReference type="InterPro" id="IPR002657">
    <property type="entry name" value="BilAc:Na_symport/Acr3"/>
</dbReference>
<sequence>MAGTQPSRREPETGALTLLAGALQRNLLWIMVGAYVLAAVLPGPGEAVRSVTLGRIGATALPLQAGLLAVVVFNAGLTARAERLPALLRRPGPLALGVAINALLPSVLLAVASVGAEGWHNPREAQSLLAGLALIGAMPVAAGATVFSQGDEGSATLSLGLVLGSTLLSPLTIPLGLHLGGFLTTGGYAADLHAAAKTAGSLFAVLVVVLPCLLGLLTGRLATVLRGGRSGRGSTPPLIRLVNLAVVVTLSYTNACGALRQVIRRPDPDFLLLVVAAAALMCSVSFLCGWVIAGRLRCDRGEAVALTYASGMNNSSASAVLAATRIPDHPAVLLPILAYSLLQKILAGSVGRFIGSPVLPPVLPPGREAGRDAAAGRAGPVSGSSPDAGSR</sequence>
<evidence type="ECO:0000256" key="4">
    <source>
        <dbReference type="ARBA" id="ARBA00023136"/>
    </source>
</evidence>
<dbReference type="PANTHER" id="PTHR10361:SF28">
    <property type="entry name" value="P3 PROTEIN-RELATED"/>
    <property type="match status" value="1"/>
</dbReference>
<feature type="region of interest" description="Disordered" evidence="5">
    <location>
        <begin position="365"/>
        <end position="391"/>
    </location>
</feature>
<evidence type="ECO:0000256" key="2">
    <source>
        <dbReference type="ARBA" id="ARBA00022692"/>
    </source>
</evidence>
<feature type="transmembrane region" description="Helical" evidence="6">
    <location>
        <begin position="128"/>
        <end position="147"/>
    </location>
</feature>
<dbReference type="RefSeq" id="WP_380565813.1">
    <property type="nucleotide sequence ID" value="NZ_JBEUKS010000006.1"/>
</dbReference>
<keyword evidence="3 6" id="KW-1133">Transmembrane helix</keyword>
<feature type="transmembrane region" description="Helical" evidence="6">
    <location>
        <begin position="199"/>
        <end position="217"/>
    </location>
</feature>
<evidence type="ECO:0000313" key="8">
    <source>
        <dbReference type="Proteomes" id="UP001592581"/>
    </source>
</evidence>
<gene>
    <name evidence="7" type="ORF">ABUW04_18750</name>
</gene>
<keyword evidence="4 6" id="KW-0472">Membrane</keyword>
<keyword evidence="8" id="KW-1185">Reference proteome</keyword>
<dbReference type="Gene3D" id="1.20.1530.20">
    <property type="match status" value="1"/>
</dbReference>
<organism evidence="7 8">
    <name type="scientific">Streptacidiphilus jeojiensis</name>
    <dbReference type="NCBI Taxonomy" id="3229225"/>
    <lineage>
        <taxon>Bacteria</taxon>
        <taxon>Bacillati</taxon>
        <taxon>Actinomycetota</taxon>
        <taxon>Actinomycetes</taxon>
        <taxon>Kitasatosporales</taxon>
        <taxon>Streptomycetaceae</taxon>
        <taxon>Streptacidiphilus</taxon>
    </lineage>
</organism>
<name>A0ABV6XQ61_9ACTN</name>
<dbReference type="InterPro" id="IPR004710">
    <property type="entry name" value="Bilac:Na_transpt"/>
</dbReference>
<feature type="transmembrane region" description="Helical" evidence="6">
    <location>
        <begin position="159"/>
        <end position="179"/>
    </location>
</feature>
<keyword evidence="2 6" id="KW-0812">Transmembrane</keyword>